<comment type="similarity">
    <text evidence="1">Belongs to the ABC transporter superfamily.</text>
</comment>
<evidence type="ECO:0000259" key="5">
    <source>
        <dbReference type="PROSITE" id="PS50893"/>
    </source>
</evidence>
<protein>
    <submittedName>
        <fullName evidence="6">ABC transporter ATP-binding protein</fullName>
    </submittedName>
</protein>
<dbReference type="SUPFAM" id="SSF52540">
    <property type="entry name" value="P-loop containing nucleoside triphosphate hydrolases"/>
    <property type="match status" value="1"/>
</dbReference>
<feature type="domain" description="ABC transporter" evidence="5">
    <location>
        <begin position="22"/>
        <end position="245"/>
    </location>
</feature>
<dbReference type="Proteomes" id="UP000636938">
    <property type="component" value="Unassembled WGS sequence"/>
</dbReference>
<evidence type="ECO:0000256" key="1">
    <source>
        <dbReference type="ARBA" id="ARBA00005417"/>
    </source>
</evidence>
<evidence type="ECO:0000313" key="6">
    <source>
        <dbReference type="EMBL" id="MBD7955309.1"/>
    </source>
</evidence>
<comment type="caution">
    <text evidence="6">The sequence shown here is derived from an EMBL/GenBank/DDBJ whole genome shotgun (WGS) entry which is preliminary data.</text>
</comment>
<dbReference type="Pfam" id="PF00005">
    <property type="entry name" value="ABC_tran"/>
    <property type="match status" value="1"/>
</dbReference>
<dbReference type="GO" id="GO:0140359">
    <property type="term" value="F:ABC-type transporter activity"/>
    <property type="evidence" value="ECO:0007669"/>
    <property type="project" value="InterPro"/>
</dbReference>
<proteinExistence type="inferred from homology"/>
<accession>A0A8X8K4K8</accession>
<reference evidence="6 7" key="1">
    <citation type="submission" date="2020-08" db="EMBL/GenBank/DDBJ databases">
        <title>A Genomic Blueprint of the Chicken Gut Microbiome.</title>
        <authorList>
            <person name="Gilroy R."/>
            <person name="Ravi A."/>
            <person name="Getino M."/>
            <person name="Pursley I."/>
            <person name="Horton D.L."/>
            <person name="Alikhan N.-F."/>
            <person name="Baker D."/>
            <person name="Gharbi K."/>
            <person name="Hall N."/>
            <person name="Watson M."/>
            <person name="Adriaenssens E.M."/>
            <person name="Foster-Nyarko E."/>
            <person name="Jarju S."/>
            <person name="Secka A."/>
            <person name="Antonio M."/>
            <person name="Oren A."/>
            <person name="Chaudhuri R."/>
            <person name="La Ragione R.M."/>
            <person name="Hildebrand F."/>
            <person name="Pallen M.J."/>
        </authorList>
    </citation>
    <scope>NUCLEOTIDE SEQUENCE [LARGE SCALE GENOMIC DNA]</scope>
    <source>
        <strain evidence="6 7">Sa5BUN4</strain>
    </source>
</reference>
<dbReference type="AlphaFoldDB" id="A0A8X8K4K8"/>
<dbReference type="InterPro" id="IPR027417">
    <property type="entry name" value="P-loop_NTPase"/>
</dbReference>
<keyword evidence="2" id="KW-0813">Transport</keyword>
<dbReference type="EMBL" id="JACSQS010000016">
    <property type="protein sequence ID" value="MBD7955309.1"/>
    <property type="molecule type" value="Genomic_DNA"/>
</dbReference>
<dbReference type="InterPro" id="IPR017871">
    <property type="entry name" value="ABC_transporter-like_CS"/>
</dbReference>
<dbReference type="Pfam" id="PF14524">
    <property type="entry name" value="Wzt_C"/>
    <property type="match status" value="1"/>
</dbReference>
<dbReference type="InterPro" id="IPR015860">
    <property type="entry name" value="ABC_transpr_TagH-like"/>
</dbReference>
<evidence type="ECO:0000256" key="3">
    <source>
        <dbReference type="ARBA" id="ARBA00022741"/>
    </source>
</evidence>
<organism evidence="6 7">
    <name type="scientific">Stenotrophomonas lacuserhaii</name>
    <dbReference type="NCBI Taxonomy" id="2760084"/>
    <lineage>
        <taxon>Bacteria</taxon>
        <taxon>Pseudomonadati</taxon>
        <taxon>Pseudomonadota</taxon>
        <taxon>Gammaproteobacteria</taxon>
        <taxon>Lysobacterales</taxon>
        <taxon>Lysobacteraceae</taxon>
        <taxon>Stenotrophomonas</taxon>
    </lineage>
</organism>
<dbReference type="PROSITE" id="PS50893">
    <property type="entry name" value="ABC_TRANSPORTER_2"/>
    <property type="match status" value="1"/>
</dbReference>
<dbReference type="SMART" id="SM00382">
    <property type="entry name" value="AAA"/>
    <property type="match status" value="1"/>
</dbReference>
<dbReference type="InterPro" id="IPR029439">
    <property type="entry name" value="Wzt_C"/>
</dbReference>
<dbReference type="GO" id="GO:0016020">
    <property type="term" value="C:membrane"/>
    <property type="evidence" value="ECO:0007669"/>
    <property type="project" value="InterPro"/>
</dbReference>
<gene>
    <name evidence="6" type="ORF">H9654_13980</name>
</gene>
<name>A0A8X8K4K8_9GAMM</name>
<evidence type="ECO:0000256" key="4">
    <source>
        <dbReference type="ARBA" id="ARBA00022840"/>
    </source>
</evidence>
<dbReference type="GO" id="GO:0016887">
    <property type="term" value="F:ATP hydrolysis activity"/>
    <property type="evidence" value="ECO:0007669"/>
    <property type="project" value="InterPro"/>
</dbReference>
<keyword evidence="3" id="KW-0547">Nucleotide-binding</keyword>
<sequence length="419" mass="45832">MSGEIIVSGVGKAYRHWGSEWKRFAKWFGANPKPDSETWVLRGIDFKVARGEAVGIIGQNGAGKSTLLKLVTGTARPTEGEIHLTGRVAAILELGMGFNPELSGRENVRHAAGLLGFSGEDIERIVPEVEKFAEIGSYFDEPVRAYSSGMQVRVAFSVATATRPDILIVDEALSVGDAYFVHKCFQRIRDFRAAGTTLLFVSHDPTAVQALCDRAILLVAGKKVLDGEPREVFDYYNALIAEKENSKLLTVREEGGPVQTVSGTGEASFGSITLRNSAGEAVEYVGVGEAVSLDVAVEIHEPIERLVFGYMIRDRLGQPIYGTNTHYSEQVLGDLSPGQRLRFSVSFHINLGPGSYSVSVALSSTETHLVKNFQWRDLATVFQVANITHQHFVGSAWLPSRIEWQEEATDGAIEVRTME</sequence>
<dbReference type="InterPro" id="IPR003593">
    <property type="entry name" value="AAA+_ATPase"/>
</dbReference>
<dbReference type="GO" id="GO:0005524">
    <property type="term" value="F:ATP binding"/>
    <property type="evidence" value="ECO:0007669"/>
    <property type="project" value="UniProtKB-KW"/>
</dbReference>
<dbReference type="CDD" id="cd10147">
    <property type="entry name" value="Wzt_C-like"/>
    <property type="match status" value="1"/>
</dbReference>
<keyword evidence="7" id="KW-1185">Reference proteome</keyword>
<dbReference type="RefSeq" id="WP_191771328.1">
    <property type="nucleotide sequence ID" value="NZ_JACSQS010000016.1"/>
</dbReference>
<dbReference type="Gene3D" id="2.70.50.60">
    <property type="entry name" value="abc- transporter (atp binding component) like domain"/>
    <property type="match status" value="1"/>
</dbReference>
<dbReference type="InterPro" id="IPR003439">
    <property type="entry name" value="ABC_transporter-like_ATP-bd"/>
</dbReference>
<dbReference type="CDD" id="cd03220">
    <property type="entry name" value="ABC_KpsT_Wzt"/>
    <property type="match status" value="1"/>
</dbReference>
<dbReference type="PANTHER" id="PTHR46743:SF2">
    <property type="entry name" value="TEICHOIC ACIDS EXPORT ATP-BINDING PROTEIN TAGH"/>
    <property type="match status" value="1"/>
</dbReference>
<dbReference type="InterPro" id="IPR050683">
    <property type="entry name" value="Bact_Polysacc_Export_ATP-bd"/>
</dbReference>
<dbReference type="PANTHER" id="PTHR46743">
    <property type="entry name" value="TEICHOIC ACIDS EXPORT ATP-BINDING PROTEIN TAGH"/>
    <property type="match status" value="1"/>
</dbReference>
<evidence type="ECO:0000313" key="7">
    <source>
        <dbReference type="Proteomes" id="UP000636938"/>
    </source>
</evidence>
<evidence type="ECO:0000256" key="2">
    <source>
        <dbReference type="ARBA" id="ARBA00022448"/>
    </source>
</evidence>
<keyword evidence="4 6" id="KW-0067">ATP-binding</keyword>
<dbReference type="Gene3D" id="3.40.50.300">
    <property type="entry name" value="P-loop containing nucleotide triphosphate hydrolases"/>
    <property type="match status" value="1"/>
</dbReference>
<dbReference type="PROSITE" id="PS00211">
    <property type="entry name" value="ABC_TRANSPORTER_1"/>
    <property type="match status" value="1"/>
</dbReference>